<feature type="compositionally biased region" description="Basic and acidic residues" evidence="1">
    <location>
        <begin position="240"/>
        <end position="252"/>
    </location>
</feature>
<feature type="region of interest" description="Disordered" evidence="1">
    <location>
        <begin position="316"/>
        <end position="403"/>
    </location>
</feature>
<dbReference type="EMBL" id="CCYA01000391">
    <property type="protein sequence ID" value="CEH16726.1"/>
    <property type="molecule type" value="Genomic_DNA"/>
</dbReference>
<evidence type="ECO:0000256" key="1">
    <source>
        <dbReference type="SAM" id="MobiDB-lite"/>
    </source>
</evidence>
<name>A0A0P1BL87_9BASI</name>
<dbReference type="AlphaFoldDB" id="A0A0P1BL87"/>
<keyword evidence="3" id="KW-1185">Reference proteome</keyword>
<dbReference type="OrthoDB" id="10471826at2759"/>
<sequence length="403" mass="43068">MRPLEGQAGPSNWAQSPTLKRRRSESHSSSSPSSPEIKGGTQKRPFLRARTQTPTNFRLANEEQGAQLLVASPHHSPNRHARILLRHDSASNTVYAHYDDQASSSSSVESDRGRMSAAAAAVAALGTGMDEDVDANGTGSRGQQALSAAFLQPAPSEHWTRHSMAGPEFLSEQLGEPAARGYVPSGDAMDEDVPPTLTPPSAPFARWSSESTLPQSPIRKSGSSMHSHTPIRPSPLGDGGGDRRRSLHDAEVGRSPISPAFQTLRSPASIPKRSLSTGWATGAPRAAYHAASHAQRPVSQSEADIGMVESAWMDSAGGMHMDTGQGEAEPDRGAMQREWATSSSSSGRQTPVQRPPSPFLVREDAQAAVREHARRGSLSMADRPSMLSHPRWKHLAPSPPLSP</sequence>
<protein>
    <submittedName>
        <fullName evidence="2">Uncharacterized protein</fullName>
    </submittedName>
</protein>
<evidence type="ECO:0000313" key="3">
    <source>
        <dbReference type="Proteomes" id="UP000054845"/>
    </source>
</evidence>
<feature type="region of interest" description="Disordered" evidence="1">
    <location>
        <begin position="1"/>
        <end position="55"/>
    </location>
</feature>
<proteinExistence type="predicted"/>
<feature type="compositionally biased region" description="Low complexity" evidence="1">
    <location>
        <begin position="27"/>
        <end position="36"/>
    </location>
</feature>
<accession>A0A0P1BL87</accession>
<reference evidence="2 3" key="1">
    <citation type="submission" date="2014-09" db="EMBL/GenBank/DDBJ databases">
        <authorList>
            <person name="Magalhaes I.L.F."/>
            <person name="Oliveira U."/>
            <person name="Santos F.R."/>
            <person name="Vidigal T.H.D.A."/>
            <person name="Brescovit A.D."/>
            <person name="Santos A.J."/>
        </authorList>
    </citation>
    <scope>NUCLEOTIDE SEQUENCE [LARGE SCALE GENOMIC DNA]</scope>
</reference>
<dbReference type="Proteomes" id="UP000054845">
    <property type="component" value="Unassembled WGS sequence"/>
</dbReference>
<feature type="compositionally biased region" description="Polar residues" evidence="1">
    <location>
        <begin position="339"/>
        <end position="352"/>
    </location>
</feature>
<organism evidence="2 3">
    <name type="scientific">Ceraceosorus bombacis</name>
    <dbReference type="NCBI Taxonomy" id="401625"/>
    <lineage>
        <taxon>Eukaryota</taxon>
        <taxon>Fungi</taxon>
        <taxon>Dikarya</taxon>
        <taxon>Basidiomycota</taxon>
        <taxon>Ustilaginomycotina</taxon>
        <taxon>Exobasidiomycetes</taxon>
        <taxon>Ceraceosorales</taxon>
        <taxon>Ceraceosoraceae</taxon>
        <taxon>Ceraceosorus</taxon>
    </lineage>
</organism>
<feature type="compositionally biased region" description="Polar residues" evidence="1">
    <location>
        <begin position="9"/>
        <end position="18"/>
    </location>
</feature>
<evidence type="ECO:0000313" key="2">
    <source>
        <dbReference type="EMBL" id="CEH16726.1"/>
    </source>
</evidence>
<feature type="region of interest" description="Disordered" evidence="1">
    <location>
        <begin position="178"/>
        <end position="269"/>
    </location>
</feature>
<feature type="compositionally biased region" description="Basic and acidic residues" evidence="1">
    <location>
        <begin position="361"/>
        <end position="371"/>
    </location>
</feature>